<keyword evidence="4" id="KW-1185">Reference proteome</keyword>
<dbReference type="InterPro" id="IPR000477">
    <property type="entry name" value="RT_dom"/>
</dbReference>
<dbReference type="Gene3D" id="2.130.10.30">
    <property type="entry name" value="Regulator of chromosome condensation 1/beta-lactamase-inhibitor protein II"/>
    <property type="match status" value="4"/>
</dbReference>
<dbReference type="Proteomes" id="UP000186817">
    <property type="component" value="Unassembled WGS sequence"/>
</dbReference>
<proteinExistence type="predicted"/>
<comment type="caution">
    <text evidence="3">The sequence shown here is derived from an EMBL/GenBank/DDBJ whole genome shotgun (WGS) entry which is preliminary data.</text>
</comment>
<feature type="compositionally biased region" description="Low complexity" evidence="1">
    <location>
        <begin position="1897"/>
        <end position="1909"/>
    </location>
</feature>
<organism evidence="3 4">
    <name type="scientific">Symbiodinium microadriaticum</name>
    <name type="common">Dinoflagellate</name>
    <name type="synonym">Zooxanthella microadriatica</name>
    <dbReference type="NCBI Taxonomy" id="2951"/>
    <lineage>
        <taxon>Eukaryota</taxon>
        <taxon>Sar</taxon>
        <taxon>Alveolata</taxon>
        <taxon>Dinophyceae</taxon>
        <taxon>Suessiales</taxon>
        <taxon>Symbiodiniaceae</taxon>
        <taxon>Symbiodinium</taxon>
    </lineage>
</organism>
<evidence type="ECO:0000259" key="2">
    <source>
        <dbReference type="Pfam" id="PF00078"/>
    </source>
</evidence>
<feature type="region of interest" description="Disordered" evidence="1">
    <location>
        <begin position="458"/>
        <end position="480"/>
    </location>
</feature>
<dbReference type="EMBL" id="LSRX01000045">
    <property type="protein sequence ID" value="OLQ12312.1"/>
    <property type="molecule type" value="Genomic_DNA"/>
</dbReference>
<evidence type="ECO:0000313" key="4">
    <source>
        <dbReference type="Proteomes" id="UP000186817"/>
    </source>
</evidence>
<accession>A0A1Q9EY69</accession>
<dbReference type="InterPro" id="IPR009091">
    <property type="entry name" value="RCC1/BLIP-II"/>
</dbReference>
<feature type="region of interest" description="Disordered" evidence="1">
    <location>
        <begin position="1289"/>
        <end position="1318"/>
    </location>
</feature>
<sequence>MSITVEVSLLSGKTATVEAGPDEEVETLKRRAQAALGVGRGRLMDSAGRFLDPRAQIKDCEAVCGRAVQNQLKNVQQIQANEGAFAAILGDGSVVTWGEADNGGDSNAVQVKLKNVQQIQATARAFAAILGDGSVVTWGHDGFGGDSSAVQGQLKNVQRVQASKGAFAAISGDGSVVTWGEADNGGDSSAVQVKLKNVQQIHATGFYDSTPWRCALVEATGQNPLPCPLEGNVSGDGFEKFFQWAWQRPEDTLGTCLWLGLVLVFTAALCSELESARDFQLGVCRLQGLRGKSSGTGAVDALVVESGNEAGSKEPVCAAGLQDLLAKLDCLGDEVKGKGKSGFARGKGKGEGDGTVLNTVTNSRLPRPLRIDAGWWPGRISGASAFDKVLFDGTEPTASLVAKVALLCPEVQGTEAPCVTVRAIFSKEYMLADDWAHALKKPAGHKGAFLMALPEKGTAPEEGDATMKEPGTERHGAGHKDLESKLQKVALSLRVKACNWLDDNQGHWALEWFSDPECNETTEAGKADVDEFLGLSPEDTYASLGYKARPLNSPVFGWGVTGANELAKPRVLGLDRVFRALLRFESLFSIRAARLVECLGIEDQAADMIAQHWQEVWDEVPVNVFKTLSVSAARLQDAFARKGGYLATMDWSSAYDRMRPSISAAAFRQLGLPEPLAKLVLEAWSNQARWVSWAGHTRQTQLLASSATPQGCPLAPFCLSLWVSSGVRHVESTMTDRHAVLSSYMDDRSWHTTSWEGVSNRIQRWGAWSRVMGLKEAPDKIQVCARYKVFKQILCLNGHQDWIKSDIRFLGAHSVSERRKYGEVEQTRLSAAERQAALLSTTGMPWDRMILAHRAFVVNKAAFGWVGRFPTQHSCEKLFSLLSRSFRSGHFAARALRKLLYGGAVLLNSIVLSQAWKRLRTDRGLGLQNQWHNAAHSAVGLIRRGLKKLGFTEQEPWLWRVPSPWYREVPVTEQSLDLRDGSRQPQDLQLHVIRSQARRGWFEDYIDSGRHETEEMLRNYSRPRLRRAFLEVDLKKTRQLLSLGPHYRAACLASAFSPMHLHAAGKQGETGFAWLLQEVSFAEQGRRHLHQLHHQIHATARAFAAIPGDGSVVTWGHDGFGGDSSAVQDQLRNVQHIQATMHAFAAILGDGFVVTWGDPWFGGVSSAVQNRLKDVQQIQATEAAFAAILGGGSVVTWGNIRLGGDSRDVQDQLKNVQQIQATAYAFAAILADGSVVTWGDADCGGDSSDVQDQLKNVQRIQATFHAFAAILGDGSVVSWGHDGCGDIGDGQQKDGSVPCPSGNSPPWTRAAGPSSASPARAATIEAGLDEELEALILRAQAVLGVTKGRLVDSSGNFLDARALVRDIPVQNGDSLMLQISPVQVCCTESAFAAILGDASVMTSGHRTKGGKNSAVQNQLKNVQHIQATDWAFAAILAGGHVVTWGRADCGGNSRAVQHQLQAVQQIQASPSAFASILFDGSVVTWGDADCGGDSSAVQSQLKNVQHIQATMQAFAAILGDRSVVAWGRADSGGDSSAVQAQLKNVQQIQATAFAFAAILAGGSVVTWGNIRLGGDSRDVQDQLKNVQQIQATAYAFAAILADGSVVTWGDADCGGDSSDVQDQLKNVQQIQATASAFAAILGGGSVVTWGHADCSGDSSAVQDQLKNVQHIQATMRAFAAILGDGSVVTWGDSDYGGDSSDVQDQLKDVQQIQAARGFDGGAFAAILAGGHVVTWGSYACGGDSRAVQEQLQNVQQIQATHKAFAAVLGDGSVVTWGGFAGIGVSKDGLIRDGEPPDLEENLRDASFNSVQFASNNVAGSLQEALSQAHEQNRSLRELCWDLVHLAADLEGKEAPFQPEEHEQLVFEARRSLHVIHSRLEEVLSLSPEEAPKEPEAARPATPATGATPEDPVASEAPEIDLEEQTQNLEPKPAMSCDLGRLKSASALRDWEEDRAKAFASWASASKELLESLRAAVDLGETQHLELQQLLSLRSAADRAYAQALAAGLPSKEDDTAPSRRPYN</sequence>
<dbReference type="SUPFAM" id="SSF50985">
    <property type="entry name" value="RCC1/BLIP-II"/>
    <property type="match status" value="4"/>
</dbReference>
<feature type="domain" description="Reverse transcriptase" evidence="2">
    <location>
        <begin position="641"/>
        <end position="812"/>
    </location>
</feature>
<dbReference type="PANTHER" id="PTHR45982">
    <property type="entry name" value="REGULATOR OF CHROMOSOME CONDENSATION"/>
    <property type="match status" value="1"/>
</dbReference>
<protein>
    <recommendedName>
        <fullName evidence="2">Reverse transcriptase domain-containing protein</fullName>
    </recommendedName>
</protein>
<dbReference type="PANTHER" id="PTHR45982:SF1">
    <property type="entry name" value="REGULATOR OF CHROMOSOME CONDENSATION"/>
    <property type="match status" value="1"/>
</dbReference>
<evidence type="ECO:0000313" key="3">
    <source>
        <dbReference type="EMBL" id="OLQ12312.1"/>
    </source>
</evidence>
<feature type="compositionally biased region" description="Low complexity" evidence="1">
    <location>
        <begin position="1309"/>
        <end position="1318"/>
    </location>
</feature>
<dbReference type="Pfam" id="PF00078">
    <property type="entry name" value="RVT_1"/>
    <property type="match status" value="1"/>
</dbReference>
<evidence type="ECO:0000256" key="1">
    <source>
        <dbReference type="SAM" id="MobiDB-lite"/>
    </source>
</evidence>
<dbReference type="InterPro" id="IPR051553">
    <property type="entry name" value="Ran_GTPase-activating"/>
</dbReference>
<feature type="region of interest" description="Disordered" evidence="1">
    <location>
        <begin position="1884"/>
        <end position="1913"/>
    </location>
</feature>
<feature type="compositionally biased region" description="Basic and acidic residues" evidence="1">
    <location>
        <begin position="465"/>
        <end position="480"/>
    </location>
</feature>
<reference evidence="3 4" key="1">
    <citation type="submission" date="2016-02" db="EMBL/GenBank/DDBJ databases">
        <title>Genome analysis of coral dinoflagellate symbionts highlights evolutionary adaptations to a symbiotic lifestyle.</title>
        <authorList>
            <person name="Aranda M."/>
            <person name="Li Y."/>
            <person name="Liew Y.J."/>
            <person name="Baumgarten S."/>
            <person name="Simakov O."/>
            <person name="Wilson M."/>
            <person name="Piel J."/>
            <person name="Ashoor H."/>
            <person name="Bougouffa S."/>
            <person name="Bajic V.B."/>
            <person name="Ryu T."/>
            <person name="Ravasi T."/>
            <person name="Bayer T."/>
            <person name="Micklem G."/>
            <person name="Kim H."/>
            <person name="Bhak J."/>
            <person name="Lajeunesse T.C."/>
            <person name="Voolstra C.R."/>
        </authorList>
    </citation>
    <scope>NUCLEOTIDE SEQUENCE [LARGE SCALE GENOMIC DNA]</scope>
    <source>
        <strain evidence="3 4">CCMP2467</strain>
    </source>
</reference>
<name>A0A1Q9EY69_SYMMI</name>
<gene>
    <name evidence="3" type="ORF">AK812_SmicGene3765</name>
</gene>
<dbReference type="OrthoDB" id="449339at2759"/>